<proteinExistence type="predicted"/>
<dbReference type="AlphaFoldDB" id="A0A6H5G220"/>
<name>A0A6H5G220_9HEMI</name>
<keyword evidence="2" id="KW-1185">Reference proteome</keyword>
<evidence type="ECO:0000313" key="2">
    <source>
        <dbReference type="Proteomes" id="UP000479000"/>
    </source>
</evidence>
<accession>A0A6H5G220</accession>
<reference evidence="1 2" key="1">
    <citation type="submission" date="2020-02" db="EMBL/GenBank/DDBJ databases">
        <authorList>
            <person name="Ferguson B K."/>
        </authorList>
    </citation>
    <scope>NUCLEOTIDE SEQUENCE [LARGE SCALE GENOMIC DNA]</scope>
</reference>
<organism evidence="1 2">
    <name type="scientific">Nesidiocoris tenuis</name>
    <dbReference type="NCBI Taxonomy" id="355587"/>
    <lineage>
        <taxon>Eukaryota</taxon>
        <taxon>Metazoa</taxon>
        <taxon>Ecdysozoa</taxon>
        <taxon>Arthropoda</taxon>
        <taxon>Hexapoda</taxon>
        <taxon>Insecta</taxon>
        <taxon>Pterygota</taxon>
        <taxon>Neoptera</taxon>
        <taxon>Paraneoptera</taxon>
        <taxon>Hemiptera</taxon>
        <taxon>Heteroptera</taxon>
        <taxon>Panheteroptera</taxon>
        <taxon>Cimicomorpha</taxon>
        <taxon>Miridae</taxon>
        <taxon>Dicyphina</taxon>
        <taxon>Nesidiocoris</taxon>
    </lineage>
</organism>
<protein>
    <submittedName>
        <fullName evidence="1">Uncharacterized protein</fullName>
    </submittedName>
</protein>
<gene>
    <name evidence="1" type="ORF">NTEN_LOCUS2529</name>
</gene>
<feature type="non-terminal residue" evidence="1">
    <location>
        <position position="107"/>
    </location>
</feature>
<sequence length="107" mass="12246">MTYPLDHEADRWHIRSRVPEGTGDVTMKDQEVGWGRTLKGRLCPRREGALPPLGVRSFVRICNAHAHQRIDSSLPSPPVPSCFCFEQQVSRYYEPGPAHFWINKCTI</sequence>
<dbReference type="EMBL" id="CADCXU010004052">
    <property type="protein sequence ID" value="CAA9995781.1"/>
    <property type="molecule type" value="Genomic_DNA"/>
</dbReference>
<evidence type="ECO:0000313" key="1">
    <source>
        <dbReference type="EMBL" id="CAA9995781.1"/>
    </source>
</evidence>
<dbReference type="Proteomes" id="UP000479000">
    <property type="component" value="Unassembled WGS sequence"/>
</dbReference>